<protein>
    <submittedName>
        <fullName evidence="3">Uncharacterized protein</fullName>
    </submittedName>
</protein>
<dbReference type="PANTHER" id="PTHR23084:SF263">
    <property type="entry name" value="MORN REPEAT-CONTAINING PROTEIN 1"/>
    <property type="match status" value="1"/>
</dbReference>
<evidence type="ECO:0000256" key="2">
    <source>
        <dbReference type="SAM" id="MobiDB-lite"/>
    </source>
</evidence>
<dbReference type="SMART" id="SM00698">
    <property type="entry name" value="MORN"/>
    <property type="match status" value="3"/>
</dbReference>
<dbReference type="PANTHER" id="PTHR23084">
    <property type="entry name" value="PHOSPHATIDYLINOSITOL-4-PHOSPHATE 5-KINASE RELATED"/>
    <property type="match status" value="1"/>
</dbReference>
<sequence>MLQTTNSAIIWMDPILNEQGESKFAEYIRIYGWKWSITQLNERADISRVVSWEKFEGSNNAKEDMKEGIFYGQLLNGLRDGIGIVFCIDKNSLPLLYECEWKLGRPFKQGRILTVDSENHWMMREVAFNQSYWPSAIIFTKSELDELREMKFEESKTIINHEVETPPFIGSSATNKEGSQTQLSVDFNVDPRKFYTKQENLITKISIRNAKTPLKPPEKSNTKRFISTQQRQTPQGLDSQMTPISILKRLPSISHTSSKSQIQETLIQSNTGVKFPLDISIFSPNSQIGGQDLNETFSQISTSLLLDGNKIPKVRNYSCRSSISQDKQMPPTYQRFRSILLKENLFDQKQLDRIHAFLNDQLNDFIPDLDDDDHSPLSNFISEHGWKWSIHHLNAFASISKVVKCTQFEGVKREFAPILKKGIYYGQLKDGKRHGLGIVYCTNSENAPVLYECEWKRGVPTRGRYTIIIENQWATWEGEIDQRYLLTGEGVCATEARGRYEGAFKLGRQHGQGRWIERGGESQEGMWQDGYRVGIHSFYSKEGWHIGQSLFTYR</sequence>
<proteinExistence type="predicted"/>
<feature type="compositionally biased region" description="Polar residues" evidence="2">
    <location>
        <begin position="223"/>
        <end position="237"/>
    </location>
</feature>
<feature type="region of interest" description="Disordered" evidence="2">
    <location>
        <begin position="212"/>
        <end position="237"/>
    </location>
</feature>
<dbReference type="InterPro" id="IPR003409">
    <property type="entry name" value="MORN"/>
</dbReference>
<evidence type="ECO:0000313" key="3">
    <source>
        <dbReference type="EMBL" id="TNV83920.1"/>
    </source>
</evidence>
<dbReference type="Pfam" id="PF02493">
    <property type="entry name" value="MORN"/>
    <property type="match status" value="2"/>
</dbReference>
<keyword evidence="4" id="KW-1185">Reference proteome</keyword>
<dbReference type="Gene3D" id="2.20.110.10">
    <property type="entry name" value="Histone H3 K4-specific methyltransferase SET7/9 N-terminal domain"/>
    <property type="match status" value="1"/>
</dbReference>
<comment type="caution">
    <text evidence="3">The sequence shown here is derived from an EMBL/GenBank/DDBJ whole genome shotgun (WGS) entry which is preliminary data.</text>
</comment>
<evidence type="ECO:0000313" key="4">
    <source>
        <dbReference type="Proteomes" id="UP000785679"/>
    </source>
</evidence>
<dbReference type="Proteomes" id="UP000785679">
    <property type="component" value="Unassembled WGS sequence"/>
</dbReference>
<reference evidence="3" key="1">
    <citation type="submission" date="2019-06" db="EMBL/GenBank/DDBJ databases">
        <authorList>
            <person name="Zheng W."/>
        </authorList>
    </citation>
    <scope>NUCLEOTIDE SEQUENCE</scope>
    <source>
        <strain evidence="3">QDHG01</strain>
    </source>
</reference>
<organism evidence="3 4">
    <name type="scientific">Halteria grandinella</name>
    <dbReference type="NCBI Taxonomy" id="5974"/>
    <lineage>
        <taxon>Eukaryota</taxon>
        <taxon>Sar</taxon>
        <taxon>Alveolata</taxon>
        <taxon>Ciliophora</taxon>
        <taxon>Intramacronucleata</taxon>
        <taxon>Spirotrichea</taxon>
        <taxon>Stichotrichia</taxon>
        <taxon>Sporadotrichida</taxon>
        <taxon>Halteriidae</taxon>
        <taxon>Halteria</taxon>
    </lineage>
</organism>
<keyword evidence="1" id="KW-0677">Repeat</keyword>
<dbReference type="SUPFAM" id="SSF82185">
    <property type="entry name" value="Histone H3 K4-specific methyltransferase SET7/9 N-terminal domain"/>
    <property type="match status" value="1"/>
</dbReference>
<gene>
    <name evidence="3" type="ORF">FGO68_gene7233</name>
</gene>
<evidence type="ECO:0000256" key="1">
    <source>
        <dbReference type="ARBA" id="ARBA00022737"/>
    </source>
</evidence>
<dbReference type="AlphaFoldDB" id="A0A8J8P111"/>
<name>A0A8J8P111_HALGN</name>
<dbReference type="EMBL" id="RRYP01003319">
    <property type="protein sequence ID" value="TNV83920.1"/>
    <property type="molecule type" value="Genomic_DNA"/>
</dbReference>
<accession>A0A8J8P111</accession>